<protein>
    <recommendedName>
        <fullName evidence="1">SprT-like domain-containing protein</fullName>
    </recommendedName>
</protein>
<reference evidence="2" key="1">
    <citation type="submission" date="2021-01" db="EMBL/GenBank/DDBJ databases">
        <title>Whole genome shotgun sequence of Planosporangium mesophilum NBRC 109066.</title>
        <authorList>
            <person name="Komaki H."/>
            <person name="Tamura T."/>
        </authorList>
    </citation>
    <scope>NUCLEOTIDE SEQUENCE</scope>
    <source>
        <strain evidence="2">NBRC 109066</strain>
    </source>
</reference>
<dbReference type="AlphaFoldDB" id="A0A8J3TIE1"/>
<dbReference type="InterPro" id="IPR006640">
    <property type="entry name" value="SprT-like_domain"/>
</dbReference>
<organism evidence="2 3">
    <name type="scientific">Planosporangium mesophilum</name>
    <dbReference type="NCBI Taxonomy" id="689768"/>
    <lineage>
        <taxon>Bacteria</taxon>
        <taxon>Bacillati</taxon>
        <taxon>Actinomycetota</taxon>
        <taxon>Actinomycetes</taxon>
        <taxon>Micromonosporales</taxon>
        <taxon>Micromonosporaceae</taxon>
        <taxon>Planosporangium</taxon>
    </lineage>
</organism>
<accession>A0A8J3TIE1</accession>
<sequence>MDLEEARVLALGLMTQHGLTGWRLVFDNAKTRAGVCRSDRKEIGLSRVLTRLYSQAEVTDTVLHEIAHALVGTRHGHDKIWRATALRIGCSGTRCVPEESPKVEGAWVGMCPAGHRSTVHRRPVRVRSCRQCSPAFDTSALFEWTYRGQPAPMDPRYVAELARIQGRVVVPAVVPLRVGDRVRVTGGGKYGGLVGTIAKRGRSRYQVQTKAGVLSTPFALVEPVETR</sequence>
<dbReference type="SMART" id="SM00731">
    <property type="entry name" value="SprT"/>
    <property type="match status" value="1"/>
</dbReference>
<proteinExistence type="predicted"/>
<gene>
    <name evidence="2" type="ORF">Pme01_53190</name>
</gene>
<evidence type="ECO:0000313" key="2">
    <source>
        <dbReference type="EMBL" id="GII25722.1"/>
    </source>
</evidence>
<evidence type="ECO:0000313" key="3">
    <source>
        <dbReference type="Proteomes" id="UP000599074"/>
    </source>
</evidence>
<comment type="caution">
    <text evidence="2">The sequence shown here is derived from an EMBL/GenBank/DDBJ whole genome shotgun (WGS) entry which is preliminary data.</text>
</comment>
<dbReference type="RefSeq" id="WP_168117649.1">
    <property type="nucleotide sequence ID" value="NZ_BOON01000057.1"/>
</dbReference>
<keyword evidence="3" id="KW-1185">Reference proteome</keyword>
<dbReference type="Proteomes" id="UP000599074">
    <property type="component" value="Unassembled WGS sequence"/>
</dbReference>
<dbReference type="EMBL" id="BOON01000057">
    <property type="protein sequence ID" value="GII25722.1"/>
    <property type="molecule type" value="Genomic_DNA"/>
</dbReference>
<feature type="domain" description="SprT-like" evidence="1">
    <location>
        <begin position="1"/>
        <end position="139"/>
    </location>
</feature>
<dbReference type="Pfam" id="PF10263">
    <property type="entry name" value="SprT-like"/>
    <property type="match status" value="1"/>
</dbReference>
<evidence type="ECO:0000259" key="1">
    <source>
        <dbReference type="SMART" id="SM00731"/>
    </source>
</evidence>
<dbReference type="GO" id="GO:0006950">
    <property type="term" value="P:response to stress"/>
    <property type="evidence" value="ECO:0007669"/>
    <property type="project" value="UniProtKB-ARBA"/>
</dbReference>
<name>A0A8J3TIE1_9ACTN</name>